<evidence type="ECO:0000256" key="3">
    <source>
        <dbReference type="ARBA" id="ARBA00022723"/>
    </source>
</evidence>
<dbReference type="RefSeq" id="XP_033355905.1">
    <property type="nucleotide sequence ID" value="XM_033500014.1"/>
</dbReference>
<dbReference type="GO" id="GO:0008198">
    <property type="term" value="F:ferrous iron binding"/>
    <property type="evidence" value="ECO:0007669"/>
    <property type="project" value="TreeGrafter"/>
</dbReference>
<evidence type="ECO:0000256" key="6">
    <source>
        <dbReference type="RuleBase" id="RU361145"/>
    </source>
</evidence>
<dbReference type="SUPFAM" id="SSF47240">
    <property type="entry name" value="Ferritin-like"/>
    <property type="match status" value="1"/>
</dbReference>
<reference evidence="9" key="1">
    <citation type="submission" date="2025-08" db="UniProtKB">
        <authorList>
            <consortium name="RefSeq"/>
        </authorList>
    </citation>
    <scope>IDENTIFICATION</scope>
    <source>
        <tissue evidence="9">Muscle</tissue>
    </source>
</reference>
<dbReference type="InterPro" id="IPR008331">
    <property type="entry name" value="Ferritin_DPS_dom"/>
</dbReference>
<feature type="binding site" evidence="5">
    <location>
        <position position="81"/>
    </location>
    <ligand>
        <name>Fe cation</name>
        <dbReference type="ChEBI" id="CHEBI:24875"/>
        <label>1</label>
    </ligand>
</feature>
<dbReference type="AlphaFoldDB" id="A0A6J3KS72"/>
<dbReference type="InterPro" id="IPR001519">
    <property type="entry name" value="Ferritin"/>
</dbReference>
<dbReference type="InterPro" id="IPR009078">
    <property type="entry name" value="Ferritin-like_SF"/>
</dbReference>
<dbReference type="InterPro" id="IPR012347">
    <property type="entry name" value="Ferritin-like"/>
</dbReference>
<protein>
    <recommendedName>
        <fullName evidence="6">Ferritin</fullName>
        <ecNumber evidence="6">1.16.3.1</ecNumber>
    </recommendedName>
</protein>
<dbReference type="GO" id="GO:0006879">
    <property type="term" value="P:intracellular iron ion homeostasis"/>
    <property type="evidence" value="ECO:0007669"/>
    <property type="project" value="UniProtKB-KW"/>
</dbReference>
<dbReference type="Proteomes" id="UP000504631">
    <property type="component" value="Unplaced"/>
</dbReference>
<keyword evidence="4 5" id="KW-0408">Iron</keyword>
<evidence type="ECO:0000313" key="8">
    <source>
        <dbReference type="Proteomes" id="UP000504631"/>
    </source>
</evidence>
<dbReference type="GO" id="GO:0004322">
    <property type="term" value="F:ferroxidase activity"/>
    <property type="evidence" value="ECO:0007669"/>
    <property type="project" value="UniProtKB-EC"/>
</dbReference>
<comment type="similarity">
    <text evidence="1 6">Belongs to the ferritin family.</text>
</comment>
<comment type="function">
    <text evidence="6">Stores iron in a soluble, non-toxic, readily available form. Important for iron homeostasis. Iron is taken up in the ferrous form and deposited as ferric hydroxides after oxidation.</text>
</comment>
<dbReference type="Gene3D" id="1.20.1260.10">
    <property type="match status" value="1"/>
</dbReference>
<dbReference type="GeneID" id="117236772"/>
<evidence type="ECO:0000256" key="1">
    <source>
        <dbReference type="ARBA" id="ARBA00007513"/>
    </source>
</evidence>
<feature type="binding site" evidence="5">
    <location>
        <position position="123"/>
    </location>
    <ligand>
        <name>Fe cation</name>
        <dbReference type="ChEBI" id="CHEBI:24875"/>
        <label>1</label>
    </ligand>
</feature>
<name>A0A6J3KS72_9HYME</name>
<dbReference type="GO" id="GO:0005737">
    <property type="term" value="C:cytoplasm"/>
    <property type="evidence" value="ECO:0007669"/>
    <property type="project" value="TreeGrafter"/>
</dbReference>
<proteinExistence type="inferred from homology"/>
<dbReference type="GO" id="GO:0006826">
    <property type="term" value="P:iron ion transport"/>
    <property type="evidence" value="ECO:0007669"/>
    <property type="project" value="InterPro"/>
</dbReference>
<dbReference type="PROSITE" id="PS50905">
    <property type="entry name" value="FERRITIN_LIKE"/>
    <property type="match status" value="1"/>
</dbReference>
<evidence type="ECO:0000256" key="5">
    <source>
        <dbReference type="PIRSR" id="PIRSR601519-1"/>
    </source>
</evidence>
<evidence type="ECO:0000313" key="9">
    <source>
        <dbReference type="RefSeq" id="XP_033355905.1"/>
    </source>
</evidence>
<dbReference type="InterPro" id="IPR009040">
    <property type="entry name" value="Ferritin-like_diiron"/>
</dbReference>
<dbReference type="Pfam" id="PF00210">
    <property type="entry name" value="Ferritin"/>
    <property type="match status" value="1"/>
</dbReference>
<dbReference type="GO" id="GO:0008199">
    <property type="term" value="F:ferric iron binding"/>
    <property type="evidence" value="ECO:0007669"/>
    <property type="project" value="InterPro"/>
</dbReference>
<keyword evidence="8" id="KW-1185">Reference proteome</keyword>
<dbReference type="EC" id="1.16.3.1" evidence="6"/>
<accession>A0A6J3KS72</accession>
<dbReference type="KEGG" id="bvk:117236772"/>
<gene>
    <name evidence="9" type="primary">LOC117236772</name>
</gene>
<dbReference type="PANTHER" id="PTHR11431">
    <property type="entry name" value="FERRITIN"/>
    <property type="match status" value="1"/>
</dbReference>
<dbReference type="CDD" id="cd01056">
    <property type="entry name" value="Euk_Ferritin"/>
    <property type="match status" value="1"/>
</dbReference>
<feature type="binding site" evidence="5">
    <location>
        <position position="43"/>
    </location>
    <ligand>
        <name>Fe cation</name>
        <dbReference type="ChEBI" id="CHEBI:24875"/>
        <label>1</label>
    </ligand>
</feature>
<evidence type="ECO:0000256" key="2">
    <source>
        <dbReference type="ARBA" id="ARBA00022434"/>
    </source>
</evidence>
<keyword evidence="6" id="KW-0560">Oxidoreductase</keyword>
<feature type="binding site" evidence="5">
    <location>
        <position position="78"/>
    </location>
    <ligand>
        <name>Fe cation</name>
        <dbReference type="ChEBI" id="CHEBI:24875"/>
        <label>1</label>
    </ligand>
</feature>
<evidence type="ECO:0000256" key="4">
    <source>
        <dbReference type="ARBA" id="ARBA00023004"/>
    </source>
</evidence>
<comment type="catalytic activity">
    <reaction evidence="6">
        <text>4 Fe(2+) + O2 + 4 H(+) = 4 Fe(3+) + 2 H2O</text>
        <dbReference type="Rhea" id="RHEA:11148"/>
        <dbReference type="ChEBI" id="CHEBI:15377"/>
        <dbReference type="ChEBI" id="CHEBI:15378"/>
        <dbReference type="ChEBI" id="CHEBI:15379"/>
        <dbReference type="ChEBI" id="CHEBI:29033"/>
        <dbReference type="ChEBI" id="CHEBI:29034"/>
        <dbReference type="EC" id="1.16.3.1"/>
    </reaction>
</comment>
<organism evidence="8 9">
    <name type="scientific">Bombus vosnesenskii</name>
    <dbReference type="NCBI Taxonomy" id="207650"/>
    <lineage>
        <taxon>Eukaryota</taxon>
        <taxon>Metazoa</taxon>
        <taxon>Ecdysozoa</taxon>
        <taxon>Arthropoda</taxon>
        <taxon>Hexapoda</taxon>
        <taxon>Insecta</taxon>
        <taxon>Pterygota</taxon>
        <taxon>Neoptera</taxon>
        <taxon>Endopterygota</taxon>
        <taxon>Hymenoptera</taxon>
        <taxon>Apocrita</taxon>
        <taxon>Aculeata</taxon>
        <taxon>Apoidea</taxon>
        <taxon>Anthophila</taxon>
        <taxon>Apidae</taxon>
        <taxon>Bombus</taxon>
        <taxon>Pyrobombus</taxon>
    </lineage>
</organism>
<keyword evidence="3 5" id="KW-0479">Metal-binding</keyword>
<feature type="domain" description="Ferritin-like diiron" evidence="7">
    <location>
        <begin position="26"/>
        <end position="175"/>
    </location>
</feature>
<feature type="binding site" evidence="5">
    <location>
        <position position="157"/>
    </location>
    <ligand>
        <name>Fe cation</name>
        <dbReference type="ChEBI" id="CHEBI:24875"/>
        <label>1</label>
    </ligand>
</feature>
<evidence type="ECO:0000259" key="7">
    <source>
        <dbReference type="PROSITE" id="PS50905"/>
    </source>
</evidence>
<dbReference type="FunFam" id="1.20.1260.10:FF:000002">
    <property type="entry name" value="Ferritin, mitochondrial"/>
    <property type="match status" value="1"/>
</dbReference>
<keyword evidence="2 6" id="KW-0409">Iron storage</keyword>
<sequence>MVPLYLRSTLTKLTTMKSNIMDLVRQNFHKDCEQAINNQINLELFSSYVYLSMAYYFDRCDVALPGHYTYFKKASDEEREHAMKFMTYQNKRGGSITLAPIENPPKNDWISAHDAMTEALKLERQVNESLLQIHALATRHNDPNLLDFLETEYLKEQVDSINELANHITKLERVGDGVGVHIIDQELGE</sequence>
<dbReference type="PANTHER" id="PTHR11431:SF75">
    <property type="entry name" value="FERRITIN"/>
    <property type="match status" value="1"/>
</dbReference>